<dbReference type="PANTHER" id="PTHR33052">
    <property type="entry name" value="DUF4228 DOMAIN PROTEIN-RELATED"/>
    <property type="match status" value="1"/>
</dbReference>
<keyword evidence="3" id="KW-1185">Reference proteome</keyword>
<dbReference type="EMBL" id="KE344562">
    <property type="protein sequence ID" value="EXB67220.1"/>
    <property type="molecule type" value="Genomic_DNA"/>
</dbReference>
<dbReference type="eggNOG" id="ENOG502S2H1">
    <property type="taxonomic scope" value="Eukaryota"/>
</dbReference>
<dbReference type="Proteomes" id="UP000030645">
    <property type="component" value="Unassembled WGS sequence"/>
</dbReference>
<gene>
    <name evidence="2" type="ORF">L484_025698</name>
</gene>
<feature type="region of interest" description="Disordered" evidence="1">
    <location>
        <begin position="106"/>
        <end position="135"/>
    </location>
</feature>
<feature type="compositionally biased region" description="Basic and acidic residues" evidence="1">
    <location>
        <begin position="109"/>
        <end position="122"/>
    </location>
</feature>
<evidence type="ECO:0000256" key="1">
    <source>
        <dbReference type="SAM" id="MobiDB-lite"/>
    </source>
</evidence>
<dbReference type="Pfam" id="PF14009">
    <property type="entry name" value="PADRE"/>
    <property type="match status" value="1"/>
</dbReference>
<protein>
    <recommendedName>
        <fullName evidence="4">DUF4228 domain-containing protein</fullName>
    </recommendedName>
</protein>
<evidence type="ECO:0000313" key="3">
    <source>
        <dbReference type="Proteomes" id="UP000030645"/>
    </source>
</evidence>
<name>W9RBX5_9ROSA</name>
<proteinExistence type="predicted"/>
<organism evidence="2 3">
    <name type="scientific">Morus notabilis</name>
    <dbReference type="NCBI Taxonomy" id="981085"/>
    <lineage>
        <taxon>Eukaryota</taxon>
        <taxon>Viridiplantae</taxon>
        <taxon>Streptophyta</taxon>
        <taxon>Embryophyta</taxon>
        <taxon>Tracheophyta</taxon>
        <taxon>Spermatophyta</taxon>
        <taxon>Magnoliopsida</taxon>
        <taxon>eudicotyledons</taxon>
        <taxon>Gunneridae</taxon>
        <taxon>Pentapetalae</taxon>
        <taxon>rosids</taxon>
        <taxon>fabids</taxon>
        <taxon>Rosales</taxon>
        <taxon>Moraceae</taxon>
        <taxon>Moreae</taxon>
        <taxon>Morus</taxon>
    </lineage>
</organism>
<dbReference type="InterPro" id="IPR025322">
    <property type="entry name" value="PADRE_dom"/>
</dbReference>
<reference evidence="3" key="1">
    <citation type="submission" date="2013-01" db="EMBL/GenBank/DDBJ databases">
        <title>Draft Genome Sequence of a Mulberry Tree, Morus notabilis C.K. Schneid.</title>
        <authorList>
            <person name="He N."/>
            <person name="Zhao S."/>
        </authorList>
    </citation>
    <scope>NUCLEOTIDE SEQUENCE</scope>
</reference>
<sequence length="220" mass="25263">MTTSTKVRSNWLCTNNSKNMVVKIVHPGGHVELHDRPILAAEIMFQNPKCYVAHPHVFQQPWATVEPETMLMPGQKFYVVPNSTLRKLQRFALKYSPLHHLQTSSTIQEESKEYGGEKRENIESPCSDFSRTNSSGKDVEKDGSLCGAKYCLFFWVRKARGNGHHDLSNTVGSYDENKRLISKRTMSIHCSSRNEMRGNYKRFAILNQNWQPNLESISEE</sequence>
<dbReference type="AlphaFoldDB" id="W9RBX5"/>
<evidence type="ECO:0008006" key="4">
    <source>
        <dbReference type="Google" id="ProtNLM"/>
    </source>
</evidence>
<evidence type="ECO:0000313" key="2">
    <source>
        <dbReference type="EMBL" id="EXB67220.1"/>
    </source>
</evidence>
<accession>W9RBX5</accession>